<feature type="compositionally biased region" description="Basic and acidic residues" evidence="3">
    <location>
        <begin position="113"/>
        <end position="136"/>
    </location>
</feature>
<evidence type="ECO:0000259" key="4">
    <source>
        <dbReference type="Pfam" id="PF18118"/>
    </source>
</evidence>
<proteinExistence type="predicted"/>
<dbReference type="Ensembl" id="ENSTNIT00000009142.1">
    <property type="protein sequence ID" value="ENSTNIP00000008971.1"/>
    <property type="gene ID" value="ENSTNIG00000006222.1"/>
</dbReference>
<evidence type="ECO:0000313" key="7">
    <source>
        <dbReference type="Proteomes" id="UP000007303"/>
    </source>
</evidence>
<dbReference type="PANTHER" id="PTHR45747:SF4">
    <property type="entry name" value="HISTONE-LYSINE N-METHYLTRANSFERASE E(Z)"/>
    <property type="match status" value="1"/>
</dbReference>
<feature type="compositionally biased region" description="Basic and acidic residues" evidence="3">
    <location>
        <begin position="148"/>
        <end position="158"/>
    </location>
</feature>
<keyword evidence="7" id="KW-1185">Reference proteome</keyword>
<evidence type="ECO:0000313" key="6">
    <source>
        <dbReference type="Ensembl" id="ENSTNIP00000008971.1"/>
    </source>
</evidence>
<dbReference type="InterPro" id="IPR041343">
    <property type="entry name" value="PRC2_HTH_1"/>
</dbReference>
<sequence>QCTVDSSFSELPRQVIPLKTLNAAASVPLMYSWSPLQQNFTVEDETVLHNIPHMGDEILDQDGTFMEELIKNYDGKVHGDRECGFIKDEILVELVNALAQHSHNEDEQEEEEHDFKVDKTDLCHSKKHPEDGRKDGLVNNEGRSGADGSKKFPSDKISEAISFPDRGSTEELKEKYKELTEQQMPGALPPECTPNMDGPHARSVQREQSLHSFHTLVCRRCFKYDRFLHPFLATP</sequence>
<protein>
    <submittedName>
        <fullName evidence="6">Uncharacterized protein</fullName>
    </submittedName>
</protein>
<dbReference type="PANTHER" id="PTHR45747">
    <property type="entry name" value="HISTONE-LYSINE N-METHYLTRANSFERASE E(Z)"/>
    <property type="match status" value="1"/>
</dbReference>
<accession>H3CL42</accession>
<evidence type="ECO:0000256" key="3">
    <source>
        <dbReference type="SAM" id="MobiDB-lite"/>
    </source>
</evidence>
<dbReference type="GeneTree" id="ENSGT00940000155013"/>
<reference evidence="6" key="3">
    <citation type="submission" date="2025-09" db="UniProtKB">
        <authorList>
            <consortium name="Ensembl"/>
        </authorList>
    </citation>
    <scope>IDENTIFICATION</scope>
</reference>
<dbReference type="GO" id="GO:0031507">
    <property type="term" value="P:heterochromatin formation"/>
    <property type="evidence" value="ECO:0007669"/>
    <property type="project" value="TreeGrafter"/>
</dbReference>
<dbReference type="AlphaFoldDB" id="H3CL42"/>
<dbReference type="GO" id="GO:0003682">
    <property type="term" value="F:chromatin binding"/>
    <property type="evidence" value="ECO:0007669"/>
    <property type="project" value="TreeGrafter"/>
</dbReference>
<reference evidence="6" key="2">
    <citation type="submission" date="2025-08" db="UniProtKB">
        <authorList>
            <consortium name="Ensembl"/>
        </authorList>
    </citation>
    <scope>IDENTIFICATION</scope>
</reference>
<dbReference type="GO" id="GO:0046976">
    <property type="term" value="F:histone H3K27 methyltransferase activity"/>
    <property type="evidence" value="ECO:0007669"/>
    <property type="project" value="TreeGrafter"/>
</dbReference>
<dbReference type="InterPro" id="IPR045318">
    <property type="entry name" value="EZH1/2-like"/>
</dbReference>
<reference evidence="7" key="1">
    <citation type="journal article" date="2004" name="Nature">
        <title>Genome duplication in the teleost fish Tetraodon nigroviridis reveals the early vertebrate proto-karyotype.</title>
        <authorList>
            <person name="Jaillon O."/>
            <person name="Aury J.-M."/>
            <person name="Brunet F."/>
            <person name="Petit J.-L."/>
            <person name="Stange-Thomann N."/>
            <person name="Mauceli E."/>
            <person name="Bouneau L."/>
            <person name="Fischer C."/>
            <person name="Ozouf-Costaz C."/>
            <person name="Bernot A."/>
            <person name="Nicaud S."/>
            <person name="Jaffe D."/>
            <person name="Fisher S."/>
            <person name="Lutfalla G."/>
            <person name="Dossat C."/>
            <person name="Segurens B."/>
            <person name="Dasilva C."/>
            <person name="Salanoubat M."/>
            <person name="Levy M."/>
            <person name="Boudet N."/>
            <person name="Castellano S."/>
            <person name="Anthouard V."/>
            <person name="Jubin C."/>
            <person name="Castelli V."/>
            <person name="Katinka M."/>
            <person name="Vacherie B."/>
            <person name="Biemont C."/>
            <person name="Skalli Z."/>
            <person name="Cattolico L."/>
            <person name="Poulain J."/>
            <person name="De Berardinis V."/>
            <person name="Cruaud C."/>
            <person name="Duprat S."/>
            <person name="Brottier P."/>
            <person name="Coutanceau J.-P."/>
            <person name="Gouzy J."/>
            <person name="Parra G."/>
            <person name="Lardier G."/>
            <person name="Chapple C."/>
            <person name="McKernan K.J."/>
            <person name="McEwan P."/>
            <person name="Bosak S."/>
            <person name="Kellis M."/>
            <person name="Volff J.-N."/>
            <person name="Guigo R."/>
            <person name="Zody M.C."/>
            <person name="Mesirov J."/>
            <person name="Lindblad-Toh K."/>
            <person name="Birren B."/>
            <person name="Nusbaum C."/>
            <person name="Kahn D."/>
            <person name="Robinson-Rechavi M."/>
            <person name="Laudet V."/>
            <person name="Schachter V."/>
            <person name="Quetier F."/>
            <person name="Saurin W."/>
            <person name="Scarpelli C."/>
            <person name="Wincker P."/>
            <person name="Lander E.S."/>
            <person name="Weissenbach J."/>
            <person name="Roest Crollius H."/>
        </authorList>
    </citation>
    <scope>NUCLEOTIDE SEQUENCE [LARGE SCALE GENOMIC DNA]</scope>
</reference>
<organism evidence="6 7">
    <name type="scientific">Tetraodon nigroviridis</name>
    <name type="common">Spotted green pufferfish</name>
    <name type="synonym">Chelonodon nigroviridis</name>
    <dbReference type="NCBI Taxonomy" id="99883"/>
    <lineage>
        <taxon>Eukaryota</taxon>
        <taxon>Metazoa</taxon>
        <taxon>Chordata</taxon>
        <taxon>Craniata</taxon>
        <taxon>Vertebrata</taxon>
        <taxon>Euteleostomi</taxon>
        <taxon>Actinopterygii</taxon>
        <taxon>Neopterygii</taxon>
        <taxon>Teleostei</taxon>
        <taxon>Neoteleostei</taxon>
        <taxon>Acanthomorphata</taxon>
        <taxon>Eupercaria</taxon>
        <taxon>Tetraodontiformes</taxon>
        <taxon>Tetradontoidea</taxon>
        <taxon>Tetraodontidae</taxon>
        <taxon>Tetraodon</taxon>
    </lineage>
</organism>
<feature type="domain" description="Polycomb repressive complex 2 subunit EZH1/EZH2 tri-helical" evidence="4">
    <location>
        <begin position="78"/>
        <end position="181"/>
    </location>
</feature>
<dbReference type="STRING" id="99883.ENSTNIP00000008971"/>
<dbReference type="Pfam" id="PF21358">
    <property type="entry name" value="Ezh2_MCSS"/>
    <property type="match status" value="1"/>
</dbReference>
<keyword evidence="2" id="KW-0804">Transcription</keyword>
<name>H3CL42_TETNG</name>
<dbReference type="Proteomes" id="UP000007303">
    <property type="component" value="Unassembled WGS sequence"/>
</dbReference>
<keyword evidence="1" id="KW-0805">Transcription regulation</keyword>
<dbReference type="InParanoid" id="H3CL42"/>
<dbReference type="Pfam" id="PF18118">
    <property type="entry name" value="PRC2_HTH_1"/>
    <property type="match status" value="1"/>
</dbReference>
<evidence type="ECO:0000259" key="5">
    <source>
        <dbReference type="Pfam" id="PF21358"/>
    </source>
</evidence>
<dbReference type="HOGENOM" id="CLU_069235_0_0_1"/>
<evidence type="ECO:0000256" key="1">
    <source>
        <dbReference type="ARBA" id="ARBA00023015"/>
    </source>
</evidence>
<feature type="domain" description="EZH1/2 MCSS" evidence="5">
    <location>
        <begin position="189"/>
        <end position="235"/>
    </location>
</feature>
<dbReference type="OMA" id="PERNQIC"/>
<dbReference type="InterPro" id="IPR048358">
    <property type="entry name" value="EZH1/2_MCSS"/>
</dbReference>
<evidence type="ECO:0000256" key="2">
    <source>
        <dbReference type="ARBA" id="ARBA00023163"/>
    </source>
</evidence>
<dbReference type="GO" id="GO:0035098">
    <property type="term" value="C:ESC/E(Z) complex"/>
    <property type="evidence" value="ECO:0007669"/>
    <property type="project" value="TreeGrafter"/>
</dbReference>
<feature type="region of interest" description="Disordered" evidence="3">
    <location>
        <begin position="102"/>
        <end position="170"/>
    </location>
</feature>